<dbReference type="AlphaFoldDB" id="A0A926FNU2"/>
<proteinExistence type="predicted"/>
<comment type="caution">
    <text evidence="1">The sequence shown here is derived from an EMBL/GenBank/DDBJ whole genome shotgun (WGS) entry which is preliminary data.</text>
</comment>
<reference evidence="1" key="1">
    <citation type="submission" date="2020-07" db="EMBL/GenBank/DDBJ databases">
        <title>Carbapenem Resistant Aeromonas hydrophila Carrying blacphA7 Isolated from Two Solid Organ Transplant Patients.</title>
        <authorList>
            <person name="Hilt E."/>
            <person name="Fitzwater S.P."/>
            <person name="Ward K."/>
            <person name="De St Maurice A."/>
            <person name="Chandrasekaran S."/>
            <person name="Garner O.B."/>
            <person name="Yang S."/>
        </authorList>
    </citation>
    <scope>NUCLEOTIDE SEQUENCE</scope>
    <source>
        <strain evidence="1">B-1</strain>
    </source>
</reference>
<dbReference type="EMBL" id="JACLAN010000002">
    <property type="protein sequence ID" value="MBC8673907.1"/>
    <property type="molecule type" value="Genomic_DNA"/>
</dbReference>
<gene>
    <name evidence="1" type="ORF">H2136_06305</name>
</gene>
<accession>A0A926FNU2</accession>
<sequence length="64" mass="6411">MVRGYPGAAAGAANVLTRVGDGDLRGDAGGANVLTHVGNGDTLGVMGPLATCLPRWATVRRLPP</sequence>
<evidence type="ECO:0000313" key="1">
    <source>
        <dbReference type="EMBL" id="MBC8673907.1"/>
    </source>
</evidence>
<protein>
    <submittedName>
        <fullName evidence="1">Uncharacterized protein</fullName>
    </submittedName>
</protein>
<dbReference type="Pfam" id="PF07634">
    <property type="entry name" value="RtxA"/>
    <property type="match status" value="2"/>
</dbReference>
<dbReference type="InterPro" id="IPR011509">
    <property type="entry name" value="RtxA_toxin"/>
</dbReference>
<organism evidence="1">
    <name type="scientific">Aeromonas hydrophila</name>
    <dbReference type="NCBI Taxonomy" id="644"/>
    <lineage>
        <taxon>Bacteria</taxon>
        <taxon>Pseudomonadati</taxon>
        <taxon>Pseudomonadota</taxon>
        <taxon>Gammaproteobacteria</taxon>
        <taxon>Aeromonadales</taxon>
        <taxon>Aeromonadaceae</taxon>
        <taxon>Aeromonas</taxon>
    </lineage>
</organism>
<name>A0A926FNU2_AERHY</name>